<dbReference type="RefSeq" id="WP_185674200.1">
    <property type="nucleotide sequence ID" value="NZ_JACHVB010000012.1"/>
</dbReference>
<dbReference type="SUPFAM" id="SSF51126">
    <property type="entry name" value="Pectin lyase-like"/>
    <property type="match status" value="1"/>
</dbReference>
<feature type="signal peptide" evidence="2">
    <location>
        <begin position="1"/>
        <end position="30"/>
    </location>
</feature>
<dbReference type="NCBIfam" id="TIGR02601">
    <property type="entry name" value="autotrns_rpt"/>
    <property type="match status" value="1"/>
</dbReference>
<accession>A0A842HAP9</accession>
<proteinExistence type="predicted"/>
<evidence type="ECO:0000256" key="2">
    <source>
        <dbReference type="SAM" id="SignalP"/>
    </source>
</evidence>
<feature type="chain" id="PRO_5032728288" evidence="2">
    <location>
        <begin position="31"/>
        <end position="471"/>
    </location>
</feature>
<dbReference type="InterPro" id="IPR011050">
    <property type="entry name" value="Pectin_lyase_fold/virulence"/>
</dbReference>
<dbReference type="AlphaFoldDB" id="A0A842HAP9"/>
<protein>
    <submittedName>
        <fullName evidence="4">Autotransporter-associated beta strand repeat-containing protein</fullName>
    </submittedName>
</protein>
<dbReference type="Proteomes" id="UP000546464">
    <property type="component" value="Unassembled WGS sequence"/>
</dbReference>
<keyword evidence="5" id="KW-1185">Reference proteome</keyword>
<reference evidence="4 5" key="1">
    <citation type="submission" date="2020-07" db="EMBL/GenBank/DDBJ databases">
        <authorList>
            <person name="Feng X."/>
        </authorList>
    </citation>
    <scope>NUCLEOTIDE SEQUENCE [LARGE SCALE GENOMIC DNA]</scope>
    <source>
        <strain evidence="4 5">JCM31066</strain>
    </source>
</reference>
<dbReference type="Pfam" id="PF12951">
    <property type="entry name" value="PATR"/>
    <property type="match status" value="1"/>
</dbReference>
<comment type="caution">
    <text evidence="4">The sequence shown here is derived from an EMBL/GenBank/DDBJ whole genome shotgun (WGS) entry which is preliminary data.</text>
</comment>
<dbReference type="Pfam" id="PF07589">
    <property type="entry name" value="PEP-CTERM"/>
    <property type="match status" value="1"/>
</dbReference>
<keyword evidence="1 2" id="KW-0732">Signal</keyword>
<sequence>MKRKYPVRFISTASLGSALLLALSATPSPAADSTWTGANSTVYNDIANWTNGVPGSFDLAIFSGTTTANQPYLSTGADIGGIQFLTETGGWTLDSDGSIITLGNKGINTTGQTSGTNTIDAPIRMNMGQGQQAWTVTSGSTLVLQRTLYDVSTNVNSRLTVDGNGTVVFQTTNTFVSQLLLNGNTTTLSLEADGALGTGELILNGGIINSVGARTLTNSSIRLIGNVSFTGSNLTTNADVRIAYAGGALRTLTIENNTTINGVISDYTGDAAGFNKQGAGTLTLGGANTYTAGTSVSDGTLIVNGDQSAASGDFVVLSGATLGGSGIIGGNTSIAGILTPGNSAGTLTFVDNVTLESTAEVNIEVTGASAGEYDQLAGDGANTLNLDGTLIIDNTGYTAMLGDTITILSGWDTITGSFTLIEGIDLGDGLYWDTSALATSGILKVVPEPSTSAMLIGLGALTITFIRRRRP</sequence>
<gene>
    <name evidence="4" type="ORF">H5P28_02945</name>
</gene>
<evidence type="ECO:0000313" key="4">
    <source>
        <dbReference type="EMBL" id="MBC2593209.1"/>
    </source>
</evidence>
<dbReference type="InterPro" id="IPR013425">
    <property type="entry name" value="Autotrns_rpt"/>
</dbReference>
<feature type="domain" description="Ice-binding protein C-terminal" evidence="3">
    <location>
        <begin position="446"/>
        <end position="470"/>
    </location>
</feature>
<dbReference type="EMBL" id="JACHVB010000012">
    <property type="protein sequence ID" value="MBC2593209.1"/>
    <property type="molecule type" value="Genomic_DNA"/>
</dbReference>
<evidence type="ECO:0000259" key="3">
    <source>
        <dbReference type="Pfam" id="PF07589"/>
    </source>
</evidence>
<dbReference type="NCBIfam" id="TIGR02595">
    <property type="entry name" value="PEP_CTERM"/>
    <property type="match status" value="1"/>
</dbReference>
<dbReference type="InterPro" id="IPR013424">
    <property type="entry name" value="Ice-binding_C"/>
</dbReference>
<evidence type="ECO:0000256" key="1">
    <source>
        <dbReference type="ARBA" id="ARBA00022729"/>
    </source>
</evidence>
<organism evidence="4 5">
    <name type="scientific">Ruficoccus amylovorans</name>
    <dbReference type="NCBI Taxonomy" id="1804625"/>
    <lineage>
        <taxon>Bacteria</taxon>
        <taxon>Pseudomonadati</taxon>
        <taxon>Verrucomicrobiota</taxon>
        <taxon>Opitutia</taxon>
        <taxon>Puniceicoccales</taxon>
        <taxon>Cerasicoccaceae</taxon>
        <taxon>Ruficoccus</taxon>
    </lineage>
</organism>
<name>A0A842HAP9_9BACT</name>
<evidence type="ECO:0000313" key="5">
    <source>
        <dbReference type="Proteomes" id="UP000546464"/>
    </source>
</evidence>